<evidence type="ECO:0000313" key="1">
    <source>
        <dbReference type="EMBL" id="ABF95825.1"/>
    </source>
</evidence>
<reference evidence="1" key="1">
    <citation type="journal article" date="2005" name="Genome Res.">
        <title>Sequence, annotation, and analysis of synteny between rice chromosome 3 and diverged grass species.</title>
        <authorList>
            <consortium name="Rice Chromosome 3 Sequencing Consortium"/>
            <person name="Buell C.R."/>
            <person name="Yuan Q."/>
            <person name="Ouyang S."/>
            <person name="Liu J."/>
            <person name="Zhu W."/>
            <person name="Wang A."/>
            <person name="Maiti R."/>
            <person name="Haas B."/>
            <person name="Wortman J."/>
            <person name="Pertea M."/>
            <person name="Jones K.M."/>
            <person name="Kim M."/>
            <person name="Overton L."/>
            <person name="Tsitrin T."/>
            <person name="Fadrosh D."/>
            <person name="Bera J."/>
            <person name="Weaver B."/>
            <person name="Jin S."/>
            <person name="Johri S."/>
            <person name="Reardon M."/>
            <person name="Webb K."/>
            <person name="Hill J."/>
            <person name="Moffat K."/>
            <person name="Tallon L."/>
            <person name="Van Aken S."/>
            <person name="Lewis M."/>
            <person name="Utterback T."/>
            <person name="Feldblyum T."/>
            <person name="Zismann V."/>
            <person name="Iobst S."/>
            <person name="Hsiao J."/>
            <person name="de Vazeille A.R."/>
            <person name="Salzberg S.L."/>
            <person name="White O."/>
            <person name="Fraser C."/>
            <person name="Yu Y."/>
            <person name="Kim H."/>
            <person name="Rambo T."/>
            <person name="Currie J."/>
            <person name="Collura K."/>
            <person name="Kernodle-Thompson S."/>
            <person name="Wei F."/>
            <person name="Kudrna K."/>
            <person name="Ammiraju J.S."/>
            <person name="Luo M."/>
            <person name="Goicoechea J.L."/>
            <person name="Wing R.A."/>
            <person name="Henry D."/>
            <person name="Oates R."/>
            <person name="Palmer M."/>
            <person name="Pries G."/>
            <person name="Saski C."/>
            <person name="Simmons J."/>
            <person name="Soderlund C."/>
            <person name="Nelson W."/>
            <person name="de la Bastide M."/>
            <person name="Spiegel L."/>
            <person name="Nascimento L."/>
            <person name="Huang E."/>
            <person name="Preston R."/>
            <person name="Zutavern T."/>
            <person name="Palmer L."/>
            <person name="O'Shaughnessy A."/>
            <person name="Dike S."/>
            <person name="McCombie W.R."/>
            <person name="Minx P."/>
            <person name="Cordum H."/>
            <person name="Wilson R."/>
            <person name="Jin W."/>
            <person name="Lee H.R."/>
            <person name="Jiang J."/>
            <person name="Jackson S."/>
        </authorList>
    </citation>
    <scope>NUCLEOTIDE SEQUENCE [LARGE SCALE GENOMIC DNA]</scope>
</reference>
<protein>
    <submittedName>
        <fullName evidence="1">Uncharacterized protein</fullName>
    </submittedName>
</protein>
<gene>
    <name evidence="1" type="ordered locus">LOC_Os03g21860</name>
</gene>
<dbReference type="AlphaFoldDB" id="Q10LS3"/>
<organism evidence="1">
    <name type="scientific">Oryza sativa subsp. japonica</name>
    <name type="common">Rice</name>
    <dbReference type="NCBI Taxonomy" id="39947"/>
    <lineage>
        <taxon>Eukaryota</taxon>
        <taxon>Viridiplantae</taxon>
        <taxon>Streptophyta</taxon>
        <taxon>Embryophyta</taxon>
        <taxon>Tracheophyta</taxon>
        <taxon>Spermatophyta</taxon>
        <taxon>Magnoliopsida</taxon>
        <taxon>Liliopsida</taxon>
        <taxon>Poales</taxon>
        <taxon>Poaceae</taxon>
        <taxon>BOP clade</taxon>
        <taxon>Oryzoideae</taxon>
        <taxon>Oryzeae</taxon>
        <taxon>Oryzinae</taxon>
        <taxon>Oryza</taxon>
        <taxon>Oryza sativa</taxon>
    </lineage>
</organism>
<dbReference type="EMBL" id="DP000009">
    <property type="protein sequence ID" value="ABF95825.1"/>
    <property type="molecule type" value="Genomic_DNA"/>
</dbReference>
<accession>Q10LS3</accession>
<proteinExistence type="predicted"/>
<name>Q10LS3_ORYSJ</name>
<sequence length="170" mass="17917">MAIASHHCRRGVARPARGGEEISGIEFRTSVWQRATRSVTLELELSGADPASCSLDLASSSAKKVHKSGVMLTGSSRAVAVGGVFAEVASICSEPLPSARIELASTAKLLSSLPSGAGHDEAWANCGGDDHQLGNSSVASNFPFVFLYNFLEHINRILSPRTIVQSPFPL</sequence>
<reference evidence="1" key="2">
    <citation type="submission" date="2006-06" db="EMBL/GenBank/DDBJ databases">
        <authorList>
            <person name="Buell R."/>
            <person name="Wing R.A."/>
            <person name="McCombie W.A."/>
            <person name="Ouyang S."/>
        </authorList>
    </citation>
    <scope>NUCLEOTIDE SEQUENCE</scope>
</reference>